<organism evidence="1">
    <name type="scientific">Daucus carota subsp. sativus</name>
    <name type="common">Carrot</name>
    <dbReference type="NCBI Taxonomy" id="79200"/>
    <lineage>
        <taxon>Eukaryota</taxon>
        <taxon>Viridiplantae</taxon>
        <taxon>Streptophyta</taxon>
        <taxon>Embryophyta</taxon>
        <taxon>Tracheophyta</taxon>
        <taxon>Spermatophyta</taxon>
        <taxon>Magnoliopsida</taxon>
        <taxon>eudicotyledons</taxon>
        <taxon>Gunneridae</taxon>
        <taxon>Pentapetalae</taxon>
        <taxon>asterids</taxon>
        <taxon>campanulids</taxon>
        <taxon>Apiales</taxon>
        <taxon>Apiaceae</taxon>
        <taxon>Apioideae</taxon>
        <taxon>Scandiceae</taxon>
        <taxon>Daucinae</taxon>
        <taxon>Daucus</taxon>
        <taxon>Daucus sect. Daucus</taxon>
    </lineage>
</organism>
<proteinExistence type="predicted"/>
<gene>
    <name evidence="1" type="ORF">DCAR_030761</name>
    <name evidence="2" type="ORF">DCAR_0935736</name>
</gene>
<evidence type="ECO:0000313" key="1">
    <source>
        <dbReference type="EMBL" id="KZM83192.1"/>
    </source>
</evidence>
<reference evidence="1" key="1">
    <citation type="journal article" date="2016" name="Nat. Genet.">
        <title>A high-quality carrot genome assembly provides new insights into carotenoid accumulation and asterid genome evolution.</title>
        <authorList>
            <person name="Iorizzo M."/>
            <person name="Ellison S."/>
            <person name="Senalik D."/>
            <person name="Zeng P."/>
            <person name="Satapoomin P."/>
            <person name="Huang J."/>
            <person name="Bowman M."/>
            <person name="Iovene M."/>
            <person name="Sanseverino W."/>
            <person name="Cavagnaro P."/>
            <person name="Yildiz M."/>
            <person name="Macko-Podgorni A."/>
            <person name="Moranska E."/>
            <person name="Grzebelus E."/>
            <person name="Grzebelus D."/>
            <person name="Ashrafi H."/>
            <person name="Zheng Z."/>
            <person name="Cheng S."/>
            <person name="Spooner D."/>
            <person name="Van Deynze A."/>
            <person name="Simon P."/>
        </authorList>
    </citation>
    <scope>NUCLEOTIDE SEQUENCE [LARGE SCALE GENOMIC DNA]</scope>
    <source>
        <tissue evidence="1">Leaf</tissue>
    </source>
</reference>
<keyword evidence="3" id="KW-1185">Reference proteome</keyword>
<dbReference type="Proteomes" id="UP000077755">
    <property type="component" value="Chromosome 9"/>
</dbReference>
<dbReference type="EMBL" id="CP093351">
    <property type="protein sequence ID" value="WOH16187.1"/>
    <property type="molecule type" value="Genomic_DNA"/>
</dbReference>
<name>A0A175YK12_DAUCS</name>
<evidence type="ECO:0000313" key="3">
    <source>
        <dbReference type="Proteomes" id="UP000077755"/>
    </source>
</evidence>
<dbReference type="Gramene" id="KZM83192">
    <property type="protein sequence ID" value="KZM83192"/>
    <property type="gene ID" value="DCAR_030761"/>
</dbReference>
<accession>A0A175YK12</accession>
<dbReference type="AlphaFoldDB" id="A0A175YK12"/>
<sequence>MDEWVKWAGSRYDKLSKKVKVRDEAQDVDEDDYATRFCKALDALSLHNFPSPPGGFMFTTGVGPRCHYLAAKASIVIF</sequence>
<protein>
    <submittedName>
        <fullName evidence="1">Uncharacterized protein</fullName>
    </submittedName>
</protein>
<dbReference type="EMBL" id="LNRQ01000009">
    <property type="protein sequence ID" value="KZM83192.1"/>
    <property type="molecule type" value="Genomic_DNA"/>
</dbReference>
<evidence type="ECO:0000313" key="2">
    <source>
        <dbReference type="EMBL" id="WOH16187.1"/>
    </source>
</evidence>
<reference evidence="2" key="2">
    <citation type="submission" date="2022-03" db="EMBL/GenBank/DDBJ databases">
        <title>Draft title - Genomic analysis of global carrot germplasm unveils the trajectory of domestication and the origin of high carotenoid orange carrot.</title>
        <authorList>
            <person name="Iorizzo M."/>
            <person name="Ellison S."/>
            <person name="Senalik D."/>
            <person name="Macko-Podgorni A."/>
            <person name="Grzebelus D."/>
            <person name="Bostan H."/>
            <person name="Rolling W."/>
            <person name="Curaba J."/>
            <person name="Simon P."/>
        </authorList>
    </citation>
    <scope>NUCLEOTIDE SEQUENCE</scope>
    <source>
        <tissue evidence="2">Leaf</tissue>
    </source>
</reference>